<dbReference type="FunFam" id="3.40.30.10:FF:000221">
    <property type="entry name" value="Glutathione S-transferase rho"/>
    <property type="match status" value="1"/>
</dbReference>
<dbReference type="InterPro" id="IPR036249">
    <property type="entry name" value="Thioredoxin-like_sf"/>
</dbReference>
<evidence type="ECO:0000259" key="1">
    <source>
        <dbReference type="PROSITE" id="PS50404"/>
    </source>
</evidence>
<organism evidence="3 4">
    <name type="scientific">Littorina saxatilis</name>
    <dbReference type="NCBI Taxonomy" id="31220"/>
    <lineage>
        <taxon>Eukaryota</taxon>
        <taxon>Metazoa</taxon>
        <taxon>Spiralia</taxon>
        <taxon>Lophotrochozoa</taxon>
        <taxon>Mollusca</taxon>
        <taxon>Gastropoda</taxon>
        <taxon>Caenogastropoda</taxon>
        <taxon>Littorinimorpha</taxon>
        <taxon>Littorinoidea</taxon>
        <taxon>Littorinidae</taxon>
        <taxon>Littorina</taxon>
    </lineage>
</organism>
<evidence type="ECO:0000313" key="4">
    <source>
        <dbReference type="Proteomes" id="UP001374579"/>
    </source>
</evidence>
<comment type="caution">
    <text evidence="3">The sequence shown here is derived from an EMBL/GenBank/DDBJ whole genome shotgun (WGS) entry which is preliminary data.</text>
</comment>
<dbReference type="AlphaFoldDB" id="A0AAN9G0X9"/>
<dbReference type="PROSITE" id="PS50405">
    <property type="entry name" value="GST_CTER"/>
    <property type="match status" value="1"/>
</dbReference>
<dbReference type="EMBL" id="JBAMIC010000022">
    <property type="protein sequence ID" value="KAK7091353.1"/>
    <property type="molecule type" value="Genomic_DNA"/>
</dbReference>
<dbReference type="SFLD" id="SFLDS00019">
    <property type="entry name" value="Glutathione_Transferase_(cytos"/>
    <property type="match status" value="1"/>
</dbReference>
<dbReference type="InterPro" id="IPR036282">
    <property type="entry name" value="Glutathione-S-Trfase_C_sf"/>
</dbReference>
<dbReference type="InterPro" id="IPR010987">
    <property type="entry name" value="Glutathione-S-Trfase_C-like"/>
</dbReference>
<dbReference type="Pfam" id="PF13409">
    <property type="entry name" value="GST_N_2"/>
    <property type="match status" value="1"/>
</dbReference>
<evidence type="ECO:0000313" key="3">
    <source>
        <dbReference type="EMBL" id="KAK7091353.1"/>
    </source>
</evidence>
<dbReference type="InterPro" id="IPR004046">
    <property type="entry name" value="GST_C"/>
</dbReference>
<dbReference type="Gene3D" id="3.40.30.10">
    <property type="entry name" value="Glutaredoxin"/>
    <property type="match status" value="1"/>
</dbReference>
<dbReference type="SUPFAM" id="SSF47616">
    <property type="entry name" value="GST C-terminal domain-like"/>
    <property type="match status" value="1"/>
</dbReference>
<dbReference type="PANTHER" id="PTHR42673:SF4">
    <property type="entry name" value="MALEYLACETOACETATE ISOMERASE"/>
    <property type="match status" value="1"/>
</dbReference>
<dbReference type="PANTHER" id="PTHR42673">
    <property type="entry name" value="MALEYLACETOACETATE ISOMERASE"/>
    <property type="match status" value="1"/>
</dbReference>
<sequence length="227" mass="26106">MASNMVLYWGSGSVPCWRPMLVLEEKKLQGYGSKLISFSKKEHKTEEVLKLNPRGQVPTFKDGDVVVNESAAICDYLEYKFADQGTSLLPKDAAQRGMVLQRMHEAQNLNKGLIENVVHYIFRTKPEDVNQEHLNEKKKEAREELKRWEEYMQKQGSGTYVVGKEFSMADVFVFPLLAFAVRGKLNLDPFPGLKEYYQRLEKRPSVKATWPPHWSEEPAGKDFFTGV</sequence>
<proteinExistence type="predicted"/>
<reference evidence="3 4" key="1">
    <citation type="submission" date="2024-02" db="EMBL/GenBank/DDBJ databases">
        <title>Chromosome-scale genome assembly of the rough periwinkle Littorina saxatilis.</title>
        <authorList>
            <person name="De Jode A."/>
            <person name="Faria R."/>
            <person name="Formenti G."/>
            <person name="Sims Y."/>
            <person name="Smith T.P."/>
            <person name="Tracey A."/>
            <person name="Wood J.M.D."/>
            <person name="Zagrodzka Z.B."/>
            <person name="Johannesson K."/>
            <person name="Butlin R.K."/>
            <person name="Leder E.H."/>
        </authorList>
    </citation>
    <scope>NUCLEOTIDE SEQUENCE [LARGE SCALE GENOMIC DNA]</scope>
    <source>
        <strain evidence="3">Snail1</strain>
        <tissue evidence="3">Muscle</tissue>
    </source>
</reference>
<dbReference type="InterPro" id="IPR004045">
    <property type="entry name" value="Glutathione_S-Trfase_N"/>
</dbReference>
<dbReference type="InterPro" id="IPR040079">
    <property type="entry name" value="Glutathione_S-Trfase"/>
</dbReference>
<feature type="domain" description="GST C-terminal" evidence="2">
    <location>
        <begin position="92"/>
        <end position="222"/>
    </location>
</feature>
<keyword evidence="4" id="KW-1185">Reference proteome</keyword>
<accession>A0AAN9G0X9</accession>
<dbReference type="GO" id="GO:0016034">
    <property type="term" value="F:maleylacetoacetate isomerase activity"/>
    <property type="evidence" value="ECO:0007669"/>
    <property type="project" value="TreeGrafter"/>
</dbReference>
<feature type="domain" description="GST N-terminal" evidence="1">
    <location>
        <begin position="3"/>
        <end position="85"/>
    </location>
</feature>
<dbReference type="PROSITE" id="PS50404">
    <property type="entry name" value="GST_NTER"/>
    <property type="match status" value="1"/>
</dbReference>
<dbReference type="GO" id="GO:0005739">
    <property type="term" value="C:mitochondrion"/>
    <property type="evidence" value="ECO:0007669"/>
    <property type="project" value="TreeGrafter"/>
</dbReference>
<dbReference type="GO" id="GO:0006749">
    <property type="term" value="P:glutathione metabolic process"/>
    <property type="evidence" value="ECO:0007669"/>
    <property type="project" value="TreeGrafter"/>
</dbReference>
<gene>
    <name evidence="3" type="ORF">V1264_009046</name>
</gene>
<dbReference type="CDD" id="cd00299">
    <property type="entry name" value="GST_C_family"/>
    <property type="match status" value="1"/>
</dbReference>
<dbReference type="SUPFAM" id="SSF52833">
    <property type="entry name" value="Thioredoxin-like"/>
    <property type="match status" value="1"/>
</dbReference>
<protein>
    <submittedName>
        <fullName evidence="3">Uncharacterized protein</fullName>
    </submittedName>
</protein>
<name>A0AAN9G0X9_9CAEN</name>
<dbReference type="Proteomes" id="UP001374579">
    <property type="component" value="Unassembled WGS sequence"/>
</dbReference>
<dbReference type="SFLD" id="SFLDG00358">
    <property type="entry name" value="Main_(cytGST)"/>
    <property type="match status" value="1"/>
</dbReference>
<dbReference type="CDD" id="cd00570">
    <property type="entry name" value="GST_N_family"/>
    <property type="match status" value="1"/>
</dbReference>
<dbReference type="Pfam" id="PF14497">
    <property type="entry name" value="GST_C_3"/>
    <property type="match status" value="1"/>
</dbReference>
<evidence type="ECO:0000259" key="2">
    <source>
        <dbReference type="PROSITE" id="PS50405"/>
    </source>
</evidence>
<dbReference type="GO" id="GO:0004364">
    <property type="term" value="F:glutathione transferase activity"/>
    <property type="evidence" value="ECO:0007669"/>
    <property type="project" value="TreeGrafter"/>
</dbReference>
<dbReference type="Gene3D" id="1.20.1050.10">
    <property type="match status" value="1"/>
</dbReference>
<dbReference type="GO" id="GO:0006559">
    <property type="term" value="P:L-phenylalanine catabolic process"/>
    <property type="evidence" value="ECO:0007669"/>
    <property type="project" value="TreeGrafter"/>
</dbReference>